<dbReference type="AlphaFoldDB" id="A0A5M9I115"/>
<name>A0A5M9I115_9FIRM</name>
<evidence type="ECO:0000256" key="1">
    <source>
        <dbReference type="SAM" id="SignalP"/>
    </source>
</evidence>
<gene>
    <name evidence="2" type="ORF">FNY66_10920</name>
</gene>
<sequence length="227" mass="25437">MKQKTISLAVISVCLLIGGCANVGISEDDISIEEGSIQKESTISPDQCFVCGDMTRSLMSYYSGRDSIGIIHWNNQSVFDTEVRLYNDDGNELFDTDGSSTRHNSFGDSGGSITIRGTPERGFSSVSVYAGEDDEADLDQLSDVLCQDCLDEVCGFYEDEVNSGDEENISSTGYCLVDFEEKQLYTLSDPYRGYFIRDYRIRYDIEPETEEGRRIQIDIVYVPIRDI</sequence>
<accession>A0A5M9I115</accession>
<proteinExistence type="predicted"/>
<feature type="chain" id="PRO_5039423436" evidence="1">
    <location>
        <begin position="24"/>
        <end position="227"/>
    </location>
</feature>
<dbReference type="PROSITE" id="PS51257">
    <property type="entry name" value="PROKAR_LIPOPROTEIN"/>
    <property type="match status" value="1"/>
</dbReference>
<evidence type="ECO:0000313" key="3">
    <source>
        <dbReference type="Proteomes" id="UP000322025"/>
    </source>
</evidence>
<keyword evidence="1" id="KW-0732">Signal</keyword>
<dbReference type="EMBL" id="VMSO01000014">
    <property type="protein sequence ID" value="KAA8500952.1"/>
    <property type="molecule type" value="Genomic_DNA"/>
</dbReference>
<organism evidence="2 3">
    <name type="scientific">Mediterraneibacter catenae</name>
    <dbReference type="NCBI Taxonomy" id="2594882"/>
    <lineage>
        <taxon>Bacteria</taxon>
        <taxon>Bacillati</taxon>
        <taxon>Bacillota</taxon>
        <taxon>Clostridia</taxon>
        <taxon>Lachnospirales</taxon>
        <taxon>Lachnospiraceae</taxon>
        <taxon>Mediterraneibacter</taxon>
    </lineage>
</organism>
<keyword evidence="3" id="KW-1185">Reference proteome</keyword>
<evidence type="ECO:0000313" key="2">
    <source>
        <dbReference type="EMBL" id="KAA8500952.1"/>
    </source>
</evidence>
<dbReference type="RefSeq" id="WP_150311174.1">
    <property type="nucleotide sequence ID" value="NZ_VMSO01000014.1"/>
</dbReference>
<protein>
    <submittedName>
        <fullName evidence="2">Uncharacterized protein</fullName>
    </submittedName>
</protein>
<feature type="signal peptide" evidence="1">
    <location>
        <begin position="1"/>
        <end position="23"/>
    </location>
</feature>
<comment type="caution">
    <text evidence="2">The sequence shown here is derived from an EMBL/GenBank/DDBJ whole genome shotgun (WGS) entry which is preliminary data.</text>
</comment>
<reference evidence="2" key="1">
    <citation type="submission" date="2019-07" db="EMBL/GenBank/DDBJ databases">
        <authorList>
            <person name="Wongkuna S."/>
            <person name="Scaria J."/>
        </authorList>
    </citation>
    <scope>NUCLEOTIDE SEQUENCE [LARGE SCALE GENOMIC DNA]</scope>
    <source>
        <strain evidence="2">SW178</strain>
    </source>
</reference>
<dbReference type="OrthoDB" id="1988234at2"/>
<dbReference type="Proteomes" id="UP000322025">
    <property type="component" value="Unassembled WGS sequence"/>
</dbReference>